<evidence type="ECO:0000313" key="3">
    <source>
        <dbReference type="Proteomes" id="UP000009186"/>
    </source>
</evidence>
<dbReference type="RefSeq" id="WP_014083933.1">
    <property type="nucleotide sequence ID" value="NC_016001.1"/>
</dbReference>
<dbReference type="EMBL" id="FQ859183">
    <property type="protein sequence ID" value="CCB69466.1"/>
    <property type="molecule type" value="Genomic_DNA"/>
</dbReference>
<proteinExistence type="predicted"/>
<feature type="transmembrane region" description="Helical" evidence="1">
    <location>
        <begin position="25"/>
        <end position="44"/>
    </location>
</feature>
<accession>G2Z0S1</accession>
<protein>
    <submittedName>
        <fullName evidence="2">Uncharacterized protein</fullName>
    </submittedName>
</protein>
<keyword evidence="3" id="KW-1185">Reference proteome</keyword>
<evidence type="ECO:0000256" key="1">
    <source>
        <dbReference type="SAM" id="Phobius"/>
    </source>
</evidence>
<dbReference type="HOGENOM" id="CLU_190623_0_0_10"/>
<organism evidence="2 3">
    <name type="scientific">Flavobacterium branchiophilum (strain FL-15)</name>
    <dbReference type="NCBI Taxonomy" id="1034807"/>
    <lineage>
        <taxon>Bacteria</taxon>
        <taxon>Pseudomonadati</taxon>
        <taxon>Bacteroidota</taxon>
        <taxon>Flavobacteriia</taxon>
        <taxon>Flavobacteriales</taxon>
        <taxon>Flavobacteriaceae</taxon>
        <taxon>Flavobacterium</taxon>
    </lineage>
</organism>
<dbReference type="AlphaFoldDB" id="G2Z0S1"/>
<sequence>MTKNKKLTELTLNELNTEKKKVKGILTGLGIVMIIACVILIACAVKSKNYALIAVASGSFITLLPIMTRLGQIEKEIKNREQK</sequence>
<keyword evidence="1" id="KW-1133">Transmembrane helix</keyword>
<dbReference type="KEGG" id="fbr:FBFL15_1394"/>
<keyword evidence="1" id="KW-0472">Membrane</keyword>
<keyword evidence="1" id="KW-0812">Transmembrane</keyword>
<gene>
    <name evidence="2" type="ordered locus">FBFL15_1394</name>
</gene>
<name>G2Z0S1_FLABF</name>
<evidence type="ECO:0000313" key="2">
    <source>
        <dbReference type="EMBL" id="CCB69466.1"/>
    </source>
</evidence>
<feature type="transmembrane region" description="Helical" evidence="1">
    <location>
        <begin position="50"/>
        <end position="70"/>
    </location>
</feature>
<dbReference type="eggNOG" id="ENOG5030RE6">
    <property type="taxonomic scope" value="Bacteria"/>
</dbReference>
<reference evidence="2 3" key="1">
    <citation type="journal article" date="2011" name="Appl. Environ. Microbiol.">
        <title>Complete genome sequence of the fish pathogen Flavobacterium branchiophilum.</title>
        <authorList>
            <consortium name="1:IP"/>
            <consortium name="Microbial Evolutionary Genomics,F-75015 Paris"/>
            <consortium name="France 2:CNRS"/>
            <consortium name="URA2171"/>
            <consortium name="F-75015 Paris,France 3:Unite de Virologie et Immunologie Mol."/>
            <consortium name="INRA,78352 Jouy en Josas Cedex"/>
            <consortium name="France. 4:Unite de Mathemathique"/>
            <consortium name="Informatique et Genome,INRA"/>
            <consortium name="78352 Jouy en Josas Cedex"/>
            <consortium name="France. 5:CEA/Genoscope"/>
            <consortium name="Evry"/>
            <consortium name="France"/>
            <person name="Touchon M."/>
            <person name="Barbier P."/>
            <person name="Bernardet J.F."/>
            <person name="Loux V."/>
            <person name="Vacherie B."/>
            <person name="Barbe V."/>
            <person name="Rocha E.P."/>
            <person name="Duchaud E."/>
        </authorList>
    </citation>
    <scope>NUCLEOTIDE SEQUENCE [LARGE SCALE GENOMIC DNA]</scope>
    <source>
        <strain evidence="2 3">FL-15</strain>
    </source>
</reference>
<dbReference type="Proteomes" id="UP000009186">
    <property type="component" value="Chromosome"/>
</dbReference>